<name>A0A5A5TCV6_9CHLR</name>
<dbReference type="Proteomes" id="UP000322530">
    <property type="component" value="Unassembled WGS sequence"/>
</dbReference>
<evidence type="ECO:0000313" key="1">
    <source>
        <dbReference type="EMBL" id="GCF09351.1"/>
    </source>
</evidence>
<keyword evidence="2" id="KW-1185">Reference proteome</keyword>
<dbReference type="RefSeq" id="WP_235932586.1">
    <property type="nucleotide sequence ID" value="NZ_BIXY01000041.1"/>
</dbReference>
<organism evidence="1 2">
    <name type="scientific">Dictyobacter arantiisoli</name>
    <dbReference type="NCBI Taxonomy" id="2014874"/>
    <lineage>
        <taxon>Bacteria</taxon>
        <taxon>Bacillati</taxon>
        <taxon>Chloroflexota</taxon>
        <taxon>Ktedonobacteria</taxon>
        <taxon>Ktedonobacterales</taxon>
        <taxon>Dictyobacteraceae</taxon>
        <taxon>Dictyobacter</taxon>
    </lineage>
</organism>
<gene>
    <name evidence="1" type="ORF">KDI_29150</name>
</gene>
<sequence>MKRIDPLHPHLYVELEAVLDWHFDKEYVLLTERTLHNEQRQRLFISPHSITPGQQAQYPEQTNFVWAVQDVSLTKCQPPNTSGILLLLGWQARARLRPFYYVM</sequence>
<protein>
    <submittedName>
        <fullName evidence="1">Uncharacterized protein</fullName>
    </submittedName>
</protein>
<proteinExistence type="predicted"/>
<evidence type="ECO:0000313" key="2">
    <source>
        <dbReference type="Proteomes" id="UP000322530"/>
    </source>
</evidence>
<reference evidence="1 2" key="1">
    <citation type="submission" date="2019-01" db="EMBL/GenBank/DDBJ databases">
        <title>Draft genome sequence of Dictyobacter sp. Uno17.</title>
        <authorList>
            <person name="Wang C.M."/>
            <person name="Zheng Y."/>
            <person name="Sakai Y."/>
            <person name="Abe K."/>
            <person name="Yokota A."/>
            <person name="Yabe S."/>
        </authorList>
    </citation>
    <scope>NUCLEOTIDE SEQUENCE [LARGE SCALE GENOMIC DNA]</scope>
    <source>
        <strain evidence="1 2">Uno17</strain>
    </source>
</reference>
<comment type="caution">
    <text evidence="1">The sequence shown here is derived from an EMBL/GenBank/DDBJ whole genome shotgun (WGS) entry which is preliminary data.</text>
</comment>
<dbReference type="AlphaFoldDB" id="A0A5A5TCV6"/>
<accession>A0A5A5TCV6</accession>
<dbReference type="EMBL" id="BIXY01000041">
    <property type="protein sequence ID" value="GCF09351.1"/>
    <property type="molecule type" value="Genomic_DNA"/>
</dbReference>